<evidence type="ECO:0000313" key="4">
    <source>
        <dbReference type="EMBL" id="KAJ1522835.1"/>
    </source>
</evidence>
<dbReference type="Pfam" id="PF02383">
    <property type="entry name" value="Syja_N"/>
    <property type="match status" value="1"/>
</dbReference>
<dbReference type="GO" id="GO:2001135">
    <property type="term" value="P:regulation of endocytic recycling"/>
    <property type="evidence" value="ECO:0007669"/>
    <property type="project" value="TreeGrafter"/>
</dbReference>
<evidence type="ECO:0000256" key="1">
    <source>
        <dbReference type="SAM" id="MobiDB-lite"/>
    </source>
</evidence>
<evidence type="ECO:0000259" key="2">
    <source>
        <dbReference type="PROSITE" id="PS50275"/>
    </source>
</evidence>
<protein>
    <recommendedName>
        <fullName evidence="6">Phosphatidylinositide phosphatase SAC2</fullName>
    </recommendedName>
</protein>
<dbReference type="InterPro" id="IPR022158">
    <property type="entry name" value="Inositol_phosphatase"/>
</dbReference>
<evidence type="ECO:0000313" key="5">
    <source>
        <dbReference type="Proteomes" id="UP001075354"/>
    </source>
</evidence>
<accession>A0AAV7XDT1</accession>
<dbReference type="Proteomes" id="UP001075354">
    <property type="component" value="Chromosome 11"/>
</dbReference>
<feature type="domain" description="SAC" evidence="2">
    <location>
        <begin position="193"/>
        <end position="537"/>
    </location>
</feature>
<dbReference type="GO" id="GO:0046856">
    <property type="term" value="P:phosphatidylinositol dephosphorylation"/>
    <property type="evidence" value="ECO:0007669"/>
    <property type="project" value="TreeGrafter"/>
</dbReference>
<keyword evidence="5" id="KW-1185">Reference proteome</keyword>
<dbReference type="PROSITE" id="PS50275">
    <property type="entry name" value="SAC"/>
    <property type="match status" value="1"/>
</dbReference>
<sequence>MPPQPSNPPGIELFRTDKYYIFIRDNFSLWWDRKSGQFDAKTALDFVHAEDPSCLGIFYGIVGKISLQSSDDRLLLVRECALVGNLPGGHPVYKIKNVSFLSLAEEPSDLGLEQCRKHREQRDAKRGTFSGAGLFDQKAVLGKTWGSIKSAGNTIKNTTQQAAALAALQVKPGPKQDSKQREKFERRITEELTRIFTETDSFYFSPTGDITNTLQRQCEREKNCPPSTSSDSKELDLKAIDDRFFWNKHMLQDIVNLNRKEAEAWVVPVIQGFVQIEPCRVEVGLEAHSPRYETFTLSLISRRSRFRAGTRYKRRGVDEDGKCANYVETEQLVAYQSHTVSFVQVRGSVPVFWSQPGYKYRPPPRIDKGEAETRIAFEKHFHEELDIYGPIAVVNLVEQCGKERIIWDAYTDHVLLYNSPLLTYASFDFHEYCRGMHFENVSILIESLVEVLRDMGYCWRDKEGLICSQKGVFRVNCIDCLDRTNVVQTALAKAAMEIQLYKLGLIPPEGTMPGSLRSMFQQLWANNGDIISKQYAGTNALKGDYTRTGERKFTGLMKDGMNSANRYYLQHFYDSYRQAVIDLMQGEPVSEESVDMLNKLAEDLHEAACYVVSEVQECSPIDTALTPALSHDLTNAPEIRMAAATFHVARYYLNRFKDVYRQATIDFMLGNPVSEEEFASEKPGEEEESANTAEHVKLLIEDCKKMLISDSSMILGAWGLIDADPVTGDPTETEMDTILILTRDSYYVADYDEQMDRVTKYQQVLLKDITWLEQGTAELSTAGSLFKQSSRSTHHCIRVHYSVDCQPGYFHMFRSAHVRFFNNVAVEIKTQEEMIESLKAVFETFIVAIEIAGVTSVPTTTGQPLEKMKSRVVAGDPSRKPSGLLSSYLDVASIPSMTRNVSETQLTTLKSVGSKALSNMTSQFTKLNRLGQNLNPRSQNRHDGQIQVSNVLKDLQPVENVHPSGDQQKSSVASPKISPVEDDPRKKFALTVLSDREIHKDKHLASVGIVMAHGKSTTQPISANTTGRAPLIHDVSLTRVVQQETSATNHLRKYPLMHSRTDLTLDVSNLVLTKVEPVTKEREFAKTATELVSGQDSKLVPPNSLMLHKNHSHSSGEVTERQKLSAESVKNNTAVGGQDNIDRSQAENQNISASKSENSLKTISDSLTQAITSPSATAKDIVLSPFSKLAKGMQNLGANLDPRKLKTTNTQNLLPTPMPSKVHSEENRVLMERWKNCNTKLIAP</sequence>
<dbReference type="GO" id="GO:0005769">
    <property type="term" value="C:early endosome"/>
    <property type="evidence" value="ECO:0007669"/>
    <property type="project" value="TreeGrafter"/>
</dbReference>
<evidence type="ECO:0000259" key="3">
    <source>
        <dbReference type="PROSITE" id="PS51791"/>
    </source>
</evidence>
<dbReference type="PROSITE" id="PS51791">
    <property type="entry name" value="HSAC2"/>
    <property type="match status" value="1"/>
</dbReference>
<feature type="region of interest" description="Disordered" evidence="1">
    <location>
        <begin position="1089"/>
        <end position="1144"/>
    </location>
</feature>
<dbReference type="PANTHER" id="PTHR45662">
    <property type="entry name" value="PHOSPHATIDYLINOSITIDE PHOSPHATASE SAC1"/>
    <property type="match status" value="1"/>
</dbReference>
<dbReference type="InterPro" id="IPR034753">
    <property type="entry name" value="hSac2"/>
</dbReference>
<organism evidence="4 5">
    <name type="scientific">Megalurothrips usitatus</name>
    <name type="common">bean blossom thrips</name>
    <dbReference type="NCBI Taxonomy" id="439358"/>
    <lineage>
        <taxon>Eukaryota</taxon>
        <taxon>Metazoa</taxon>
        <taxon>Ecdysozoa</taxon>
        <taxon>Arthropoda</taxon>
        <taxon>Hexapoda</taxon>
        <taxon>Insecta</taxon>
        <taxon>Pterygota</taxon>
        <taxon>Neoptera</taxon>
        <taxon>Paraneoptera</taxon>
        <taxon>Thysanoptera</taxon>
        <taxon>Terebrantia</taxon>
        <taxon>Thripoidea</taxon>
        <taxon>Thripidae</taxon>
        <taxon>Megalurothrips</taxon>
    </lineage>
</organism>
<dbReference type="EMBL" id="JAPTSV010000011">
    <property type="protein sequence ID" value="KAJ1522835.1"/>
    <property type="molecule type" value="Genomic_DNA"/>
</dbReference>
<feature type="region of interest" description="Disordered" evidence="1">
    <location>
        <begin position="959"/>
        <end position="982"/>
    </location>
</feature>
<dbReference type="InterPro" id="IPR002013">
    <property type="entry name" value="SAC_dom"/>
</dbReference>
<proteinExistence type="predicted"/>
<dbReference type="Pfam" id="PF12456">
    <property type="entry name" value="hSac2"/>
    <property type="match status" value="1"/>
</dbReference>
<comment type="caution">
    <text evidence="4">The sequence shown here is derived from an EMBL/GenBank/DDBJ whole genome shotgun (WGS) entry which is preliminary data.</text>
</comment>
<dbReference type="AlphaFoldDB" id="A0AAV7XDT1"/>
<dbReference type="GO" id="GO:0043812">
    <property type="term" value="F:phosphatidylinositol-4-phosphate phosphatase activity"/>
    <property type="evidence" value="ECO:0007669"/>
    <property type="project" value="TreeGrafter"/>
</dbReference>
<gene>
    <name evidence="4" type="ORF">ONE63_001986</name>
</gene>
<name>A0AAV7XDT1_9NEOP</name>
<dbReference type="PANTHER" id="PTHR45662:SF8">
    <property type="entry name" value="PHOSPHATIDYLINOSITIDE PHOSPHATASE SAC2"/>
    <property type="match status" value="1"/>
</dbReference>
<reference evidence="4" key="1">
    <citation type="submission" date="2022-12" db="EMBL/GenBank/DDBJ databases">
        <title>Chromosome-level genome assembly of the bean flower thrips Megalurothrips usitatus.</title>
        <authorList>
            <person name="Ma L."/>
            <person name="Liu Q."/>
            <person name="Li H."/>
            <person name="Cai W."/>
        </authorList>
    </citation>
    <scope>NUCLEOTIDE SEQUENCE</scope>
    <source>
        <strain evidence="4">Cailab_2022a</strain>
    </source>
</reference>
<feature type="domain" description="HSac2" evidence="3">
    <location>
        <begin position="690"/>
        <end position="847"/>
    </location>
</feature>
<evidence type="ECO:0008006" key="6">
    <source>
        <dbReference type="Google" id="ProtNLM"/>
    </source>
</evidence>
<dbReference type="GO" id="GO:0045334">
    <property type="term" value="C:clathrin-coated endocytic vesicle"/>
    <property type="evidence" value="ECO:0007669"/>
    <property type="project" value="TreeGrafter"/>
</dbReference>